<dbReference type="AlphaFoldDB" id="A0A5N6KN48"/>
<dbReference type="InterPro" id="IPR001128">
    <property type="entry name" value="Cyt_P450"/>
</dbReference>
<evidence type="ECO:0000256" key="2">
    <source>
        <dbReference type="ARBA" id="ARBA00022617"/>
    </source>
</evidence>
<protein>
    <recommendedName>
        <fullName evidence="10">Cytochrome P450</fullName>
    </recommendedName>
</protein>
<comment type="similarity">
    <text evidence="1">Belongs to the cytochrome P450 family.</text>
</comment>
<evidence type="ECO:0000256" key="6">
    <source>
        <dbReference type="SAM" id="MobiDB-lite"/>
    </source>
</evidence>
<dbReference type="GO" id="GO:0005506">
    <property type="term" value="F:iron ion binding"/>
    <property type="evidence" value="ECO:0007669"/>
    <property type="project" value="InterPro"/>
</dbReference>
<keyword evidence="4" id="KW-0408">Iron</keyword>
<dbReference type="InterPro" id="IPR036396">
    <property type="entry name" value="Cyt_P450_sf"/>
</dbReference>
<comment type="caution">
    <text evidence="8">The sequence shown here is derived from an EMBL/GenBank/DDBJ whole genome shotgun (WGS) entry which is preliminary data.</text>
</comment>
<accession>A0A5N6KN48</accession>
<evidence type="ECO:0000313" key="9">
    <source>
        <dbReference type="Proteomes" id="UP000326757"/>
    </source>
</evidence>
<feature type="compositionally biased region" description="Polar residues" evidence="6">
    <location>
        <begin position="519"/>
        <end position="534"/>
    </location>
</feature>
<dbReference type="GO" id="GO:0020037">
    <property type="term" value="F:heme binding"/>
    <property type="evidence" value="ECO:0007669"/>
    <property type="project" value="InterPro"/>
</dbReference>
<evidence type="ECO:0000256" key="4">
    <source>
        <dbReference type="ARBA" id="ARBA00023004"/>
    </source>
</evidence>
<proteinExistence type="inferred from homology"/>
<dbReference type="GO" id="GO:0016705">
    <property type="term" value="F:oxidoreductase activity, acting on paired donors, with incorporation or reduction of molecular oxygen"/>
    <property type="evidence" value="ECO:0007669"/>
    <property type="project" value="InterPro"/>
</dbReference>
<feature type="transmembrane region" description="Helical" evidence="7">
    <location>
        <begin position="81"/>
        <end position="99"/>
    </location>
</feature>
<dbReference type="Proteomes" id="UP000326757">
    <property type="component" value="Unassembled WGS sequence"/>
</dbReference>
<dbReference type="OrthoDB" id="3366823at2759"/>
<dbReference type="InterPro" id="IPR050529">
    <property type="entry name" value="CYP450_sterol_14alpha_dmase"/>
</dbReference>
<feature type="transmembrane region" description="Helical" evidence="7">
    <location>
        <begin position="111"/>
        <end position="128"/>
    </location>
</feature>
<evidence type="ECO:0000256" key="3">
    <source>
        <dbReference type="ARBA" id="ARBA00022723"/>
    </source>
</evidence>
<keyword evidence="3" id="KW-0479">Metal-binding</keyword>
<dbReference type="GO" id="GO:0008395">
    <property type="term" value="F:steroid hydroxylase activity"/>
    <property type="evidence" value="ECO:0007669"/>
    <property type="project" value="TreeGrafter"/>
</dbReference>
<dbReference type="SUPFAM" id="SSF48264">
    <property type="entry name" value="Cytochrome P450"/>
    <property type="match status" value="1"/>
</dbReference>
<dbReference type="EMBL" id="VIGI01000001">
    <property type="protein sequence ID" value="KAB8305102.1"/>
    <property type="molecule type" value="Genomic_DNA"/>
</dbReference>
<dbReference type="PANTHER" id="PTHR24304:SF2">
    <property type="entry name" value="24-HYDROXYCHOLESTEROL 7-ALPHA-HYDROXYLASE"/>
    <property type="match status" value="1"/>
</dbReference>
<feature type="region of interest" description="Disordered" evidence="6">
    <location>
        <begin position="517"/>
        <end position="540"/>
    </location>
</feature>
<keyword evidence="9" id="KW-1185">Reference proteome</keyword>
<reference evidence="8 9" key="1">
    <citation type="submission" date="2019-06" db="EMBL/GenBank/DDBJ databases">
        <title>Genome Sequence of the Brown Rot Fungal Pathogen Monilinia laxa.</title>
        <authorList>
            <person name="De Miccolis Angelini R.M."/>
            <person name="Landi L."/>
            <person name="Abate D."/>
            <person name="Pollastro S."/>
            <person name="Romanazzi G."/>
            <person name="Faretra F."/>
        </authorList>
    </citation>
    <scope>NUCLEOTIDE SEQUENCE [LARGE SCALE GENOMIC DNA]</scope>
    <source>
        <strain evidence="8 9">Mlax316</strain>
    </source>
</reference>
<gene>
    <name evidence="8" type="ORF">EYC80_004398</name>
</gene>
<keyword evidence="5" id="KW-0843">Virulence</keyword>
<evidence type="ECO:0000256" key="7">
    <source>
        <dbReference type="SAM" id="Phobius"/>
    </source>
</evidence>
<keyword evidence="7" id="KW-1133">Transmembrane helix</keyword>
<keyword evidence="7" id="KW-0472">Membrane</keyword>
<sequence>MSFCRCIDVGVLRVLAFIRTFKSKMPSNVSEWSHVSFDIGGRSLSSLQTIQRLKPQDATSLVEILYLKPQGIMRMLQDMEAVYVAVLAVALSCILNYVLTRLSFERCRRSDAVLILALMLLLSSSHLLNSARNSPFCVSLLNQKMFFVQGTENIAALWKKSGTMTGTPLHLFCLKYIFGMPSEALEMYAKDESGLAIQPPLDSSVAPNNRVDYRTHVGMLRFTKGAGLSNFYDRLVTGFHQRLAALSVSDQEWLELPDFMAFFDENFGSALVESICGPSLTRLSPDFAKDFSRYDMEIPGLLKGLPRWLIPDAYDARDKLLASIKQWHAFAQAYFEETSISPDGDADPYWGSLFIRERQSKNGIFATTDNFSDDARAASDLGFIWAANTNLVPSAMWTALETFKDPAVLERVRTELSGTFDQNSIYHATFNASTLQTLPLLQSIYAETLRLRVRAYAARYTDRTAFSIKRWFFPKKSIILVSTTEAHMDESFWNTKGGTHPIDKFWADRFLIYEDDPTSGPQSKTQLSQAQSNDFKAPESGRIKGPRFSLAGTNGSWLPYGGGARACIGQTFSKRAMLAACAIMAMEFDVRILADEEALGMDPKFYGLGGQRPVGKVPFKIRRRVTGFSGRNSQIRIRLTLWAG</sequence>
<evidence type="ECO:0000313" key="8">
    <source>
        <dbReference type="EMBL" id="KAB8305102.1"/>
    </source>
</evidence>
<evidence type="ECO:0008006" key="10">
    <source>
        <dbReference type="Google" id="ProtNLM"/>
    </source>
</evidence>
<keyword evidence="7" id="KW-0812">Transmembrane</keyword>
<evidence type="ECO:0000256" key="1">
    <source>
        <dbReference type="ARBA" id="ARBA00010617"/>
    </source>
</evidence>
<dbReference type="CDD" id="cd11040">
    <property type="entry name" value="CYP7_CYP8-like"/>
    <property type="match status" value="1"/>
</dbReference>
<keyword evidence="2" id="KW-0349">Heme</keyword>
<dbReference type="PANTHER" id="PTHR24304">
    <property type="entry name" value="CYTOCHROME P450 FAMILY 7"/>
    <property type="match status" value="1"/>
</dbReference>
<dbReference type="Pfam" id="PF00067">
    <property type="entry name" value="p450"/>
    <property type="match status" value="1"/>
</dbReference>
<evidence type="ECO:0000256" key="5">
    <source>
        <dbReference type="ARBA" id="ARBA00023026"/>
    </source>
</evidence>
<name>A0A5N6KN48_MONLA</name>
<dbReference type="Gene3D" id="1.10.630.10">
    <property type="entry name" value="Cytochrome P450"/>
    <property type="match status" value="1"/>
</dbReference>
<organism evidence="8 9">
    <name type="scientific">Monilinia laxa</name>
    <name type="common">Brown rot fungus</name>
    <name type="synonym">Sclerotinia laxa</name>
    <dbReference type="NCBI Taxonomy" id="61186"/>
    <lineage>
        <taxon>Eukaryota</taxon>
        <taxon>Fungi</taxon>
        <taxon>Dikarya</taxon>
        <taxon>Ascomycota</taxon>
        <taxon>Pezizomycotina</taxon>
        <taxon>Leotiomycetes</taxon>
        <taxon>Helotiales</taxon>
        <taxon>Sclerotiniaceae</taxon>
        <taxon>Monilinia</taxon>
    </lineage>
</organism>